<protein>
    <submittedName>
        <fullName evidence="2">YbaB/EbfC family nucleoid-associated protein</fullName>
    </submittedName>
</protein>
<dbReference type="SUPFAM" id="SSF82607">
    <property type="entry name" value="YbaB-like"/>
    <property type="match status" value="1"/>
</dbReference>
<proteinExistence type="predicted"/>
<evidence type="ECO:0000256" key="1">
    <source>
        <dbReference type="SAM" id="MobiDB-lite"/>
    </source>
</evidence>
<dbReference type="Proteomes" id="UP001597417">
    <property type="component" value="Unassembled WGS sequence"/>
</dbReference>
<dbReference type="RefSeq" id="WP_378260874.1">
    <property type="nucleotide sequence ID" value="NZ_JBHUKR010000004.1"/>
</dbReference>
<feature type="region of interest" description="Disordered" evidence="1">
    <location>
        <begin position="104"/>
        <end position="192"/>
    </location>
</feature>
<feature type="compositionally biased region" description="Pro residues" evidence="1">
    <location>
        <begin position="150"/>
        <end position="168"/>
    </location>
</feature>
<evidence type="ECO:0000313" key="2">
    <source>
        <dbReference type="EMBL" id="MFD2415244.1"/>
    </source>
</evidence>
<organism evidence="2 3">
    <name type="scientific">Amycolatopsis pigmentata</name>
    <dbReference type="NCBI Taxonomy" id="450801"/>
    <lineage>
        <taxon>Bacteria</taxon>
        <taxon>Bacillati</taxon>
        <taxon>Actinomycetota</taxon>
        <taxon>Actinomycetes</taxon>
        <taxon>Pseudonocardiales</taxon>
        <taxon>Pseudonocardiaceae</taxon>
        <taxon>Amycolatopsis</taxon>
    </lineage>
</organism>
<reference evidence="3" key="1">
    <citation type="journal article" date="2019" name="Int. J. Syst. Evol. Microbiol.">
        <title>The Global Catalogue of Microorganisms (GCM) 10K type strain sequencing project: providing services to taxonomists for standard genome sequencing and annotation.</title>
        <authorList>
            <consortium name="The Broad Institute Genomics Platform"/>
            <consortium name="The Broad Institute Genome Sequencing Center for Infectious Disease"/>
            <person name="Wu L."/>
            <person name="Ma J."/>
        </authorList>
    </citation>
    <scope>NUCLEOTIDE SEQUENCE [LARGE SCALE GENOMIC DNA]</scope>
    <source>
        <strain evidence="3">CGMCC 4.7645</strain>
    </source>
</reference>
<name>A0ABW5FM06_9PSEU</name>
<dbReference type="InterPro" id="IPR036894">
    <property type="entry name" value="YbaB-like_sf"/>
</dbReference>
<dbReference type="EMBL" id="JBHUKR010000004">
    <property type="protein sequence ID" value="MFD2415244.1"/>
    <property type="molecule type" value="Genomic_DNA"/>
</dbReference>
<sequence>MSDPLSSTDGDPAARLDRWAAEAKAKAQRYQAMRAQVGQVSVTESSKDGTVTVTVDSAGNVTDLRITDAVKEMSGSQAASAVLLTLRKAQSRLPEKLAEVMTDTIGDDPQTMNTIVGNYRAKFPEPEPDDGDEATPEQVRPIGRIEDDAPPPPSPSAPPPPPPRPAAPPRKREPADEDDDDGFGGQSFLVRE</sequence>
<dbReference type="Gene3D" id="3.30.1310.10">
    <property type="entry name" value="Nucleoid-associated protein YbaB-like domain"/>
    <property type="match status" value="1"/>
</dbReference>
<keyword evidence="3" id="KW-1185">Reference proteome</keyword>
<dbReference type="Pfam" id="PF02575">
    <property type="entry name" value="YbaB_DNA_bd"/>
    <property type="match status" value="1"/>
</dbReference>
<gene>
    <name evidence="2" type="ORF">ACFSXZ_02765</name>
</gene>
<comment type="caution">
    <text evidence="2">The sequence shown here is derived from an EMBL/GenBank/DDBJ whole genome shotgun (WGS) entry which is preliminary data.</text>
</comment>
<feature type="compositionally biased region" description="Acidic residues" evidence="1">
    <location>
        <begin position="126"/>
        <end position="135"/>
    </location>
</feature>
<evidence type="ECO:0000313" key="3">
    <source>
        <dbReference type="Proteomes" id="UP001597417"/>
    </source>
</evidence>
<dbReference type="InterPro" id="IPR004401">
    <property type="entry name" value="YbaB/EbfC"/>
</dbReference>
<accession>A0ABW5FM06</accession>